<feature type="transmembrane region" description="Helical" evidence="7">
    <location>
        <begin position="349"/>
        <end position="369"/>
    </location>
</feature>
<feature type="transmembrane region" description="Helical" evidence="7">
    <location>
        <begin position="316"/>
        <end position="337"/>
    </location>
</feature>
<dbReference type="PANTHER" id="PTHR32234">
    <property type="entry name" value="THIOL:DISULFIDE INTERCHANGE PROTEIN DSBD"/>
    <property type="match status" value="1"/>
</dbReference>
<feature type="compositionally biased region" description="Pro residues" evidence="6">
    <location>
        <begin position="199"/>
        <end position="231"/>
    </location>
</feature>
<keyword evidence="8" id="KW-0732">Signal</keyword>
<dbReference type="GO" id="GO:0045454">
    <property type="term" value="P:cell redox homeostasis"/>
    <property type="evidence" value="ECO:0007669"/>
    <property type="project" value="TreeGrafter"/>
</dbReference>
<feature type="domain" description="Cytochrome C biogenesis protein transmembrane" evidence="9">
    <location>
        <begin position="274"/>
        <end position="376"/>
    </location>
</feature>
<dbReference type="PANTHER" id="PTHR32234:SF0">
    <property type="entry name" value="THIOL:DISULFIDE INTERCHANGE PROTEIN DSBD"/>
    <property type="match status" value="1"/>
</dbReference>
<keyword evidence="5 7" id="KW-0472">Membrane</keyword>
<dbReference type="GO" id="GO:0017004">
    <property type="term" value="P:cytochrome complex assembly"/>
    <property type="evidence" value="ECO:0007669"/>
    <property type="project" value="UniProtKB-KW"/>
</dbReference>
<feature type="transmembrane region" description="Helical" evidence="7">
    <location>
        <begin position="376"/>
        <end position="393"/>
    </location>
</feature>
<feature type="transmembrane region" description="Helical" evidence="7">
    <location>
        <begin position="273"/>
        <end position="304"/>
    </location>
</feature>
<comment type="subcellular location">
    <subcellularLocation>
        <location evidence="1">Membrane</location>
        <topology evidence="1">Multi-pass membrane protein</topology>
    </subcellularLocation>
</comment>
<comment type="caution">
    <text evidence="10">The sequence shown here is derived from an EMBL/GenBank/DDBJ whole genome shotgun (WGS) entry which is preliminary data.</text>
</comment>
<keyword evidence="3" id="KW-0201">Cytochrome c-type biogenesis</keyword>
<dbReference type="AlphaFoldDB" id="A0A7V9ABL8"/>
<feature type="signal peptide" evidence="8">
    <location>
        <begin position="1"/>
        <end position="24"/>
    </location>
</feature>
<feature type="transmembrane region" description="Helical" evidence="7">
    <location>
        <begin position="440"/>
        <end position="464"/>
    </location>
</feature>
<evidence type="ECO:0000256" key="1">
    <source>
        <dbReference type="ARBA" id="ARBA00004141"/>
    </source>
</evidence>
<evidence type="ECO:0000256" key="7">
    <source>
        <dbReference type="SAM" id="Phobius"/>
    </source>
</evidence>
<reference evidence="10 11" key="1">
    <citation type="submission" date="2020-07" db="EMBL/GenBank/DDBJ databases">
        <title>Thermogemmata thermophila gen. nov., sp. nov., a novel moderate thermophilic planctomycete from a Kamchatka hot spring.</title>
        <authorList>
            <person name="Elcheninov A.G."/>
            <person name="Podosokorskaya O.A."/>
            <person name="Kovaleva O.L."/>
            <person name="Novikov A."/>
            <person name="Bonch-Osmolovskaya E.A."/>
            <person name="Toshchakov S.V."/>
            <person name="Kublanov I.V."/>
        </authorList>
    </citation>
    <scope>NUCLEOTIDE SEQUENCE [LARGE SCALE GENOMIC DNA]</scope>
    <source>
        <strain evidence="10 11">2918</strain>
    </source>
</reference>
<evidence type="ECO:0000256" key="8">
    <source>
        <dbReference type="SAM" id="SignalP"/>
    </source>
</evidence>
<dbReference type="GO" id="GO:0016020">
    <property type="term" value="C:membrane"/>
    <property type="evidence" value="ECO:0007669"/>
    <property type="project" value="UniProtKB-SubCell"/>
</dbReference>
<proteinExistence type="predicted"/>
<evidence type="ECO:0000256" key="4">
    <source>
        <dbReference type="ARBA" id="ARBA00022989"/>
    </source>
</evidence>
<keyword evidence="4 7" id="KW-1133">Transmembrane helix</keyword>
<feature type="transmembrane region" description="Helical" evidence="7">
    <location>
        <begin position="584"/>
        <end position="606"/>
    </location>
</feature>
<dbReference type="InterPro" id="IPR036249">
    <property type="entry name" value="Thioredoxin-like_sf"/>
</dbReference>
<feature type="domain" description="Cytochrome C biogenesis protein transmembrane" evidence="9">
    <location>
        <begin position="429"/>
        <end position="533"/>
    </location>
</feature>
<evidence type="ECO:0000256" key="2">
    <source>
        <dbReference type="ARBA" id="ARBA00022692"/>
    </source>
</evidence>
<feature type="transmembrane region" description="Helical" evidence="7">
    <location>
        <begin position="554"/>
        <end position="572"/>
    </location>
</feature>
<dbReference type="EMBL" id="JACEFB010000004">
    <property type="protein sequence ID" value="MBA2226089.1"/>
    <property type="molecule type" value="Genomic_DNA"/>
</dbReference>
<dbReference type="InterPro" id="IPR003834">
    <property type="entry name" value="Cyt_c_assmbl_TM_dom"/>
</dbReference>
<feature type="transmembrane region" description="Helical" evidence="7">
    <location>
        <begin position="399"/>
        <end position="419"/>
    </location>
</feature>
<dbReference type="Gene3D" id="3.40.30.10">
    <property type="entry name" value="Glutaredoxin"/>
    <property type="match status" value="1"/>
</dbReference>
<evidence type="ECO:0000256" key="3">
    <source>
        <dbReference type="ARBA" id="ARBA00022748"/>
    </source>
</evidence>
<dbReference type="Proteomes" id="UP000542342">
    <property type="component" value="Unassembled WGS sequence"/>
</dbReference>
<evidence type="ECO:0000313" key="11">
    <source>
        <dbReference type="Proteomes" id="UP000542342"/>
    </source>
</evidence>
<dbReference type="RefSeq" id="WP_194537519.1">
    <property type="nucleotide sequence ID" value="NZ_JACEFB010000004.1"/>
</dbReference>
<keyword evidence="11" id="KW-1185">Reference proteome</keyword>
<evidence type="ECO:0000256" key="5">
    <source>
        <dbReference type="ARBA" id="ARBA00023136"/>
    </source>
</evidence>
<sequence>MMGNRWLWFGALAGLLGLDVSATAQVPRKFADIAEVKAEIVPAQARRGQTVTYRLTVAPKPGAWTYPIAPKTGQASVTKLVAPPPGVLIFVTPPADPPNHPWKTKTEPDDPLQTIQYSPTPVTWELKAVVSPQAPAGRHAVKLDRLTLLSVCNDYGCVNSRPDGRDLPVAELEVRDEPAVAVEEAYRAAVEKVVGPLAPSGPAPSPAPGGPTPGPGTGPLPPAPSPGPSPSGPTSRLRPAKPVEQYEAELDALRQALRFAEDTAGESGRRTGLWGFLLTAAAWGLITLLTPCVFPMIPITVSIFLKQGEQSPRRTLLLAGVYCLTIIAVLGVSAFFLLSTFVELSTDPWMNLGLCLLFVVFALSLFGMYEVTLSTVLLLGGGMAALVLAPRLVDRYGLEAALLLGGGGAAVAILLYAWVRRSGGESVLLRYLQHKQSGGGILGTIFGAIAFTLVGFTCVAPFLGGFAGLSASGQFSSGELMLGALAFSGAFAAPFFLLALFPSLLRRLPRSGQWLDTIKVVMGFLELAAAAKFLRTAELRWLPEAAYCTYDAVLAGWIALSAVCGLYLLGLFRLPHDEESHPIGVPRLLLALGFLSLAAYLTPALFVGPDGKPQRPRGAVFAWIDAFLLPEPSREGELPWSYDLPESVQRLVQEARKSGRPQPLFLDFTGVTCTNCKYNEFQVFTQPRIRQLLERYHRVQLYTDEIPASLYAVDPGSYDRTREAQANRLFKIDLFGNDQLPLYVVMHVLPDGGVRVWGAYDEGKINEPERFAAWLAAALDGTPPAP</sequence>
<feature type="chain" id="PRO_5031431543" description="Cytochrome C biogenesis protein transmembrane domain-containing protein" evidence="8">
    <location>
        <begin position="25"/>
        <end position="786"/>
    </location>
</feature>
<dbReference type="SUPFAM" id="SSF52833">
    <property type="entry name" value="Thioredoxin-like"/>
    <property type="match status" value="1"/>
</dbReference>
<evidence type="ECO:0000313" key="10">
    <source>
        <dbReference type="EMBL" id="MBA2226089.1"/>
    </source>
</evidence>
<feature type="transmembrane region" description="Helical" evidence="7">
    <location>
        <begin position="484"/>
        <end position="505"/>
    </location>
</feature>
<keyword evidence="2 7" id="KW-0812">Transmembrane</keyword>
<name>A0A7V9ABL8_9BACT</name>
<protein>
    <recommendedName>
        <fullName evidence="9">Cytochrome C biogenesis protein transmembrane domain-containing protein</fullName>
    </recommendedName>
</protein>
<evidence type="ECO:0000256" key="6">
    <source>
        <dbReference type="SAM" id="MobiDB-lite"/>
    </source>
</evidence>
<organism evidence="10 11">
    <name type="scientific">Thermogemmata fonticola</name>
    <dbReference type="NCBI Taxonomy" id="2755323"/>
    <lineage>
        <taxon>Bacteria</taxon>
        <taxon>Pseudomonadati</taxon>
        <taxon>Planctomycetota</taxon>
        <taxon>Planctomycetia</taxon>
        <taxon>Gemmatales</taxon>
        <taxon>Gemmataceae</taxon>
        <taxon>Thermogemmata</taxon>
    </lineage>
</organism>
<dbReference type="Pfam" id="PF02683">
    <property type="entry name" value="DsbD_TM"/>
    <property type="match status" value="2"/>
</dbReference>
<dbReference type="GO" id="GO:0015035">
    <property type="term" value="F:protein-disulfide reductase activity"/>
    <property type="evidence" value="ECO:0007669"/>
    <property type="project" value="TreeGrafter"/>
</dbReference>
<gene>
    <name evidence="10" type="ORF">H0921_07925</name>
</gene>
<accession>A0A7V9ABL8</accession>
<evidence type="ECO:0000259" key="9">
    <source>
        <dbReference type="Pfam" id="PF02683"/>
    </source>
</evidence>
<feature type="region of interest" description="Disordered" evidence="6">
    <location>
        <begin position="197"/>
        <end position="240"/>
    </location>
</feature>